<keyword evidence="1" id="KW-1133">Transmembrane helix</keyword>
<accession>A0A0K2ULG4</accession>
<evidence type="ECO:0000256" key="1">
    <source>
        <dbReference type="SAM" id="Phobius"/>
    </source>
</evidence>
<reference evidence="2" key="1">
    <citation type="submission" date="2014-05" db="EMBL/GenBank/DDBJ databases">
        <authorList>
            <person name="Chronopoulou M."/>
        </authorList>
    </citation>
    <scope>NUCLEOTIDE SEQUENCE</scope>
    <source>
        <tissue evidence="2">Whole organism</tissue>
    </source>
</reference>
<dbReference type="EMBL" id="HACA01021564">
    <property type="protein sequence ID" value="CDW38925.1"/>
    <property type="molecule type" value="Transcribed_RNA"/>
</dbReference>
<keyword evidence="1" id="KW-0812">Transmembrane</keyword>
<dbReference type="AlphaFoldDB" id="A0A0K2ULG4"/>
<keyword evidence="1" id="KW-0472">Membrane</keyword>
<feature type="transmembrane region" description="Helical" evidence="1">
    <location>
        <begin position="15"/>
        <end position="35"/>
    </location>
</feature>
<proteinExistence type="predicted"/>
<evidence type="ECO:0000313" key="2">
    <source>
        <dbReference type="EMBL" id="CDW38925.1"/>
    </source>
</evidence>
<organism evidence="2">
    <name type="scientific">Lepeophtheirus salmonis</name>
    <name type="common">Salmon louse</name>
    <name type="synonym">Caligus salmonis</name>
    <dbReference type="NCBI Taxonomy" id="72036"/>
    <lineage>
        <taxon>Eukaryota</taxon>
        <taxon>Metazoa</taxon>
        <taxon>Ecdysozoa</taxon>
        <taxon>Arthropoda</taxon>
        <taxon>Crustacea</taxon>
        <taxon>Multicrustacea</taxon>
        <taxon>Hexanauplia</taxon>
        <taxon>Copepoda</taxon>
        <taxon>Siphonostomatoida</taxon>
        <taxon>Caligidae</taxon>
        <taxon>Lepeophtheirus</taxon>
    </lineage>
</organism>
<name>A0A0K2ULG4_LEPSM</name>
<protein>
    <submittedName>
        <fullName evidence="2">Uncharacterized protein</fullName>
    </submittedName>
</protein>
<feature type="non-terminal residue" evidence="2">
    <location>
        <position position="1"/>
    </location>
</feature>
<sequence length="65" mass="7718">FYISSILSFRTKVSFLINSSFNLFTFISAFLIFLLKLSTQSLGRPWYSFALNFHFPRLYCFKCNL</sequence>